<proteinExistence type="predicted"/>
<dbReference type="STRING" id="84724.SAMN04488564_105134"/>
<evidence type="ECO:0000313" key="1">
    <source>
        <dbReference type="EMBL" id="SFR20150.1"/>
    </source>
</evidence>
<dbReference type="Pfam" id="PF15575">
    <property type="entry name" value="Imm49"/>
    <property type="match status" value="1"/>
</dbReference>
<dbReference type="AlphaFoldDB" id="A0A1I6EQX1"/>
<dbReference type="RefSeq" id="WP_177320513.1">
    <property type="nucleotide sequence ID" value="NZ_FOYL01000005.1"/>
</dbReference>
<dbReference type="Proteomes" id="UP000198583">
    <property type="component" value="Unassembled WGS sequence"/>
</dbReference>
<evidence type="ECO:0000313" key="2">
    <source>
        <dbReference type="Proteomes" id="UP000198583"/>
    </source>
</evidence>
<accession>A0A1I6EQX1</accession>
<dbReference type="EMBL" id="FOYL01000005">
    <property type="protein sequence ID" value="SFR20150.1"/>
    <property type="molecule type" value="Genomic_DNA"/>
</dbReference>
<gene>
    <name evidence="1" type="ORF">SAMN04488564_105134</name>
</gene>
<sequence length="281" mass="31340">MHEIPRHEISEEFARGQVDTLQRLIESALEDVESDPDALSAARRRALMRFEYLTALDPAAGKEETWQAAVFASQTANAVFARTSKSEDFVPYRLGDREYQLPVLGPNHHATPVDWLTAAWLAIITRSEQRIAELCEVGKYTLLGSGAKVEEYVRPWVDTMQRYLGGDQVPPALLESVIDLTDPGQAKFASSDFMLLVAYPPANILFRVLRGGPEDFTDALVQATTAHRDYWRQVDFADNPDGFVALAVLAMAIRGKDHGFPVEVESDYLPENLVSGTWSSR</sequence>
<name>A0A1I6EQX1_9PSEU</name>
<protein>
    <submittedName>
        <fullName evidence="1">Immunity protein 49</fullName>
    </submittedName>
</protein>
<organism evidence="1 2">
    <name type="scientific">Lentzea waywayandensis</name>
    <dbReference type="NCBI Taxonomy" id="84724"/>
    <lineage>
        <taxon>Bacteria</taxon>
        <taxon>Bacillati</taxon>
        <taxon>Actinomycetota</taxon>
        <taxon>Actinomycetes</taxon>
        <taxon>Pseudonocardiales</taxon>
        <taxon>Pseudonocardiaceae</taxon>
        <taxon>Lentzea</taxon>
    </lineage>
</organism>
<reference evidence="2" key="1">
    <citation type="submission" date="2016-10" db="EMBL/GenBank/DDBJ databases">
        <authorList>
            <person name="Varghese N."/>
            <person name="Submissions S."/>
        </authorList>
    </citation>
    <scope>NUCLEOTIDE SEQUENCE [LARGE SCALE GENOMIC DNA]</scope>
    <source>
        <strain evidence="2">DSM 44232</strain>
    </source>
</reference>
<keyword evidence="2" id="KW-1185">Reference proteome</keyword>
<dbReference type="InterPro" id="IPR029074">
    <property type="entry name" value="Imm49"/>
</dbReference>